<feature type="transmembrane region" description="Helical" evidence="1">
    <location>
        <begin position="16"/>
        <end position="35"/>
    </location>
</feature>
<evidence type="ECO:0000256" key="1">
    <source>
        <dbReference type="SAM" id="Phobius"/>
    </source>
</evidence>
<name>A0ABR9ECB4_9GAMM</name>
<gene>
    <name evidence="2" type="ORF">PAUR_a2285</name>
</gene>
<keyword evidence="1" id="KW-1133">Transmembrane helix</keyword>
<keyword evidence="1" id="KW-0472">Membrane</keyword>
<dbReference type="Proteomes" id="UP000615755">
    <property type="component" value="Unassembled WGS sequence"/>
</dbReference>
<organism evidence="2 3">
    <name type="scientific">Pseudoalteromonas aurantia 208</name>
    <dbReference type="NCBI Taxonomy" id="1314867"/>
    <lineage>
        <taxon>Bacteria</taxon>
        <taxon>Pseudomonadati</taxon>
        <taxon>Pseudomonadota</taxon>
        <taxon>Gammaproteobacteria</taxon>
        <taxon>Alteromonadales</taxon>
        <taxon>Pseudoalteromonadaceae</taxon>
        <taxon>Pseudoalteromonas</taxon>
    </lineage>
</organism>
<keyword evidence="1" id="KW-0812">Transmembrane</keyword>
<evidence type="ECO:0000313" key="2">
    <source>
        <dbReference type="EMBL" id="MBE0368636.1"/>
    </source>
</evidence>
<keyword evidence="3" id="KW-1185">Reference proteome</keyword>
<reference evidence="2 3" key="1">
    <citation type="submission" date="2015-03" db="EMBL/GenBank/DDBJ databases">
        <title>Genome sequence of Pseudoalteromonas aurantia.</title>
        <authorList>
            <person name="Xie B.-B."/>
            <person name="Rong J.-C."/>
            <person name="Qin Q.-L."/>
            <person name="Zhang Y.-Z."/>
        </authorList>
    </citation>
    <scope>NUCLEOTIDE SEQUENCE [LARGE SCALE GENOMIC DNA]</scope>
    <source>
        <strain evidence="2 3">208</strain>
    </source>
</reference>
<accession>A0ABR9ECB4</accession>
<dbReference type="EMBL" id="AQGV01000012">
    <property type="protein sequence ID" value="MBE0368636.1"/>
    <property type="molecule type" value="Genomic_DNA"/>
</dbReference>
<evidence type="ECO:0000313" key="3">
    <source>
        <dbReference type="Proteomes" id="UP000615755"/>
    </source>
</evidence>
<proteinExistence type="predicted"/>
<protein>
    <submittedName>
        <fullName evidence="2">Uncharacterized protein</fullName>
    </submittedName>
</protein>
<comment type="caution">
    <text evidence="2">The sequence shown here is derived from an EMBL/GenBank/DDBJ whole genome shotgun (WGS) entry which is preliminary data.</text>
</comment>
<sequence>MLFHAWLSTEKVDNLSLSWGWLSYIVNFISEILGIKVNHRL</sequence>